<evidence type="ECO:0000256" key="1">
    <source>
        <dbReference type="ARBA" id="ARBA00023239"/>
    </source>
</evidence>
<dbReference type="InterPro" id="IPR019888">
    <property type="entry name" value="Tscrpt_reg_AsnC-like"/>
</dbReference>
<dbReference type="InterPro" id="IPR036390">
    <property type="entry name" value="WH_DNA-bd_sf"/>
</dbReference>
<reference evidence="8" key="1">
    <citation type="journal article" date="2020" name="bioRxiv">
        <title>A rank-normalized archaeal taxonomy based on genome phylogeny resolves widespread incomplete and uneven classifications.</title>
        <authorList>
            <person name="Rinke C."/>
            <person name="Chuvochina M."/>
            <person name="Mussig A.J."/>
            <person name="Chaumeil P.-A."/>
            <person name="Waite D.W."/>
            <person name="Whitman W.B."/>
            <person name="Parks D.H."/>
            <person name="Hugenholtz P."/>
        </authorList>
    </citation>
    <scope>NUCLEOTIDE SEQUENCE</scope>
    <source>
        <strain evidence="8">UBA12518</strain>
    </source>
</reference>
<protein>
    <recommendedName>
        <fullName evidence="4">siroheme decarboxylase</fullName>
        <ecNumber evidence="4">4.1.1.111</ecNumber>
    </recommendedName>
</protein>
<feature type="domain" description="Siroheme decarboxylase NirL-like HTH" evidence="7">
    <location>
        <begin position="6"/>
        <end position="51"/>
    </location>
</feature>
<evidence type="ECO:0000259" key="7">
    <source>
        <dbReference type="Pfam" id="PF22451"/>
    </source>
</evidence>
<dbReference type="SMART" id="SM00344">
    <property type="entry name" value="HTH_ASNC"/>
    <property type="match status" value="1"/>
</dbReference>
<dbReference type="PANTHER" id="PTHR43413">
    <property type="entry name" value="TRANSCRIPTIONAL REGULATOR, ASNC FAMILY"/>
    <property type="match status" value="1"/>
</dbReference>
<gene>
    <name evidence="8" type="ORF">HA299_01085</name>
</gene>
<dbReference type="Pfam" id="PF17805">
    <property type="entry name" value="AsnC_trans_reg2"/>
    <property type="match status" value="1"/>
</dbReference>
<dbReference type="Pfam" id="PF22451">
    <property type="entry name" value="NirdL-like_HTH"/>
    <property type="match status" value="1"/>
</dbReference>
<dbReference type="PANTHER" id="PTHR43413:SF1">
    <property type="entry name" value="SIROHEME DECARBOXYLASE NIRL SUBUNIT"/>
    <property type="match status" value="1"/>
</dbReference>
<evidence type="ECO:0000256" key="4">
    <source>
        <dbReference type="ARBA" id="ARBA00023471"/>
    </source>
</evidence>
<dbReference type="RefSeq" id="WP_042686258.1">
    <property type="nucleotide sequence ID" value="NZ_DUIH01000004.1"/>
</dbReference>
<evidence type="ECO:0000313" key="8">
    <source>
        <dbReference type="EMBL" id="HIH69207.1"/>
    </source>
</evidence>
<dbReference type="Proteomes" id="UP000600363">
    <property type="component" value="Unassembled WGS sequence"/>
</dbReference>
<evidence type="ECO:0000256" key="5">
    <source>
        <dbReference type="ARBA" id="ARBA00048470"/>
    </source>
</evidence>
<dbReference type="Gene3D" id="3.30.70.3460">
    <property type="match status" value="1"/>
</dbReference>
<dbReference type="SUPFAM" id="SSF46785">
    <property type="entry name" value="Winged helix' DNA-binding domain"/>
    <property type="match status" value="1"/>
</dbReference>
<comment type="catalytic activity">
    <reaction evidence="5">
        <text>siroheme + 2 H(+) = 12,18-didecarboxysiroheme + 2 CO2</text>
        <dbReference type="Rhea" id="RHEA:19093"/>
        <dbReference type="ChEBI" id="CHEBI:15378"/>
        <dbReference type="ChEBI" id="CHEBI:16526"/>
        <dbReference type="ChEBI" id="CHEBI:60052"/>
        <dbReference type="ChEBI" id="CHEBI:140497"/>
        <dbReference type="EC" id="4.1.1.111"/>
    </reaction>
</comment>
<dbReference type="InterPro" id="IPR050684">
    <property type="entry name" value="HTH-Siroheme_Decarb"/>
</dbReference>
<organism evidence="8 9">
    <name type="scientific">Methermicoccus shengliensis</name>
    <dbReference type="NCBI Taxonomy" id="660064"/>
    <lineage>
        <taxon>Archaea</taxon>
        <taxon>Methanobacteriati</taxon>
        <taxon>Methanobacteriota</taxon>
        <taxon>Stenosarchaea group</taxon>
        <taxon>Methanomicrobia</taxon>
        <taxon>Methanosarcinales</taxon>
        <taxon>Methermicoccaceae</taxon>
        <taxon>Methermicoccus</taxon>
    </lineage>
</organism>
<dbReference type="AlphaFoldDB" id="A0A832RW43"/>
<dbReference type="EC" id="4.1.1.111" evidence="4"/>
<proteinExistence type="inferred from homology"/>
<comment type="pathway">
    <text evidence="2">Porphyrin-containing compound metabolism.</text>
</comment>
<evidence type="ECO:0000313" key="9">
    <source>
        <dbReference type="Proteomes" id="UP000600363"/>
    </source>
</evidence>
<comment type="caution">
    <text evidence="8">The sequence shown here is derived from an EMBL/GenBank/DDBJ whole genome shotgun (WGS) entry which is preliminary data.</text>
</comment>
<keyword evidence="1" id="KW-0456">Lyase</keyword>
<dbReference type="EMBL" id="DUIH01000004">
    <property type="protein sequence ID" value="HIH69207.1"/>
    <property type="molecule type" value="Genomic_DNA"/>
</dbReference>
<dbReference type="InterPro" id="IPR040523">
    <property type="entry name" value="AsnC_trans_reg2"/>
</dbReference>
<dbReference type="InterPro" id="IPR053953">
    <property type="entry name" value="NirdL-like_HTH"/>
</dbReference>
<name>A0A832RW43_9EURY</name>
<evidence type="ECO:0000259" key="6">
    <source>
        <dbReference type="Pfam" id="PF17805"/>
    </source>
</evidence>
<dbReference type="GO" id="GO:0016829">
    <property type="term" value="F:lyase activity"/>
    <property type="evidence" value="ECO:0007669"/>
    <property type="project" value="UniProtKB-KW"/>
</dbReference>
<evidence type="ECO:0000256" key="3">
    <source>
        <dbReference type="ARBA" id="ARBA00023457"/>
    </source>
</evidence>
<evidence type="ECO:0000256" key="2">
    <source>
        <dbReference type="ARBA" id="ARBA00023444"/>
    </source>
</evidence>
<sequence length="152" mass="17608">MDAKDVELLRAAQQGLLVCSRPYRVIGEQVGLSEEEVLERLRRLKERGYIRRVAASIAHYNIGMMANALCAWCVEDDRVEEVGRKLASFREVTHCYQRERADGWRYNVYTMVHARTREECLAIVSSLARKVNVEDYVVLFSTRELKKTGVRL</sequence>
<comment type="similarity">
    <text evidence="3">Belongs to the Ahb/Nir family.</text>
</comment>
<feature type="domain" description="Siroheme decarboxylase AsnC-like ligand binding" evidence="6">
    <location>
        <begin position="62"/>
        <end position="146"/>
    </location>
</feature>
<accession>A0A832RW43</accession>